<feature type="transmembrane region" description="Helical" evidence="6">
    <location>
        <begin position="104"/>
        <end position="131"/>
    </location>
</feature>
<evidence type="ECO:0000256" key="1">
    <source>
        <dbReference type="ARBA" id="ARBA00004141"/>
    </source>
</evidence>
<comment type="similarity">
    <text evidence="5">Belongs to the SAT4 family.</text>
</comment>
<evidence type="ECO:0000259" key="7">
    <source>
        <dbReference type="Pfam" id="PF20684"/>
    </source>
</evidence>
<feature type="domain" description="Rhodopsin" evidence="7">
    <location>
        <begin position="49"/>
        <end position="265"/>
    </location>
</feature>
<dbReference type="InterPro" id="IPR049326">
    <property type="entry name" value="Rhodopsin_dom_fungi"/>
</dbReference>
<feature type="transmembrane region" description="Helical" evidence="6">
    <location>
        <begin position="183"/>
        <end position="205"/>
    </location>
</feature>
<feature type="transmembrane region" description="Helical" evidence="6">
    <location>
        <begin position="217"/>
        <end position="238"/>
    </location>
</feature>
<feature type="transmembrane region" description="Helical" evidence="6">
    <location>
        <begin position="30"/>
        <end position="52"/>
    </location>
</feature>
<sequence>MATLQYATAGNLNGVRPASPPGQVDDLGPVILGMGAALVPITIIIAVVRIATGRIISKLHVDDYVCLFTLSLGIAQWAIMYRIAQLATARHAWDIPLTAITQTVYQVWAAHTILGIISFFNTKALILTFYLRLFGTIRWVRRTCYTLLAFSAITYGVILLWYLAGCVPKTSKLPICDETGPLILVGGVFTVMADVLLFVLPFPIIGSLHLSRDKKRGLVVLFLFAIFIIATSTVSLGYRISIVKNGTEDPSWDGAEVAITAYVDAWKTLAPSSSPAHRLCTPSGLASLPNQGSTEY</sequence>
<reference evidence="8" key="1">
    <citation type="submission" date="2023-06" db="EMBL/GenBank/DDBJ databases">
        <title>Genome-scale phylogeny and comparative genomics of the fungal order Sordariales.</title>
        <authorList>
            <consortium name="Lawrence Berkeley National Laboratory"/>
            <person name="Hensen N."/>
            <person name="Bonometti L."/>
            <person name="Westerberg I."/>
            <person name="Brannstrom I.O."/>
            <person name="Guillou S."/>
            <person name="Cros-Aarteil S."/>
            <person name="Calhoun S."/>
            <person name="Haridas S."/>
            <person name="Kuo A."/>
            <person name="Mondo S."/>
            <person name="Pangilinan J."/>
            <person name="Riley R."/>
            <person name="Labutti K."/>
            <person name="Andreopoulos B."/>
            <person name="Lipzen A."/>
            <person name="Chen C."/>
            <person name="Yanf M."/>
            <person name="Daum C."/>
            <person name="Ng V."/>
            <person name="Clum A."/>
            <person name="Steindorff A."/>
            <person name="Ohm R."/>
            <person name="Martin F."/>
            <person name="Silar P."/>
            <person name="Natvig D."/>
            <person name="Lalanne C."/>
            <person name="Gautier V."/>
            <person name="Ament-Velasquez S.L."/>
            <person name="Kruys A."/>
            <person name="Hutchinson M.I."/>
            <person name="Powell A.J."/>
            <person name="Barry K."/>
            <person name="Miller A.N."/>
            <person name="Grigoriev I.V."/>
            <person name="Debuchy R."/>
            <person name="Gladieux P."/>
            <person name="Thoren M.H."/>
            <person name="Johannesson H."/>
        </authorList>
    </citation>
    <scope>NUCLEOTIDE SEQUENCE</scope>
    <source>
        <strain evidence="8">CBS 307.81</strain>
    </source>
</reference>
<organism evidence="8 9">
    <name type="scientific">Cercophora samala</name>
    <dbReference type="NCBI Taxonomy" id="330535"/>
    <lineage>
        <taxon>Eukaryota</taxon>
        <taxon>Fungi</taxon>
        <taxon>Dikarya</taxon>
        <taxon>Ascomycota</taxon>
        <taxon>Pezizomycotina</taxon>
        <taxon>Sordariomycetes</taxon>
        <taxon>Sordariomycetidae</taxon>
        <taxon>Sordariales</taxon>
        <taxon>Lasiosphaeriaceae</taxon>
        <taxon>Cercophora</taxon>
    </lineage>
</organism>
<dbReference type="Proteomes" id="UP001174997">
    <property type="component" value="Unassembled WGS sequence"/>
</dbReference>
<keyword evidence="3 6" id="KW-1133">Transmembrane helix</keyword>
<accession>A0AA40D7G8</accession>
<feature type="transmembrane region" description="Helical" evidence="6">
    <location>
        <begin position="143"/>
        <end position="163"/>
    </location>
</feature>
<comment type="subcellular location">
    <subcellularLocation>
        <location evidence="1">Membrane</location>
        <topology evidence="1">Multi-pass membrane protein</topology>
    </subcellularLocation>
</comment>
<dbReference type="AlphaFoldDB" id="A0AA40D7G8"/>
<evidence type="ECO:0000256" key="3">
    <source>
        <dbReference type="ARBA" id="ARBA00022989"/>
    </source>
</evidence>
<dbReference type="GO" id="GO:0016020">
    <property type="term" value="C:membrane"/>
    <property type="evidence" value="ECO:0007669"/>
    <property type="project" value="UniProtKB-SubCell"/>
</dbReference>
<keyword evidence="2 6" id="KW-0812">Transmembrane</keyword>
<keyword evidence="9" id="KW-1185">Reference proteome</keyword>
<dbReference type="Pfam" id="PF20684">
    <property type="entry name" value="Fung_rhodopsin"/>
    <property type="match status" value="1"/>
</dbReference>
<evidence type="ECO:0000256" key="5">
    <source>
        <dbReference type="ARBA" id="ARBA00038359"/>
    </source>
</evidence>
<gene>
    <name evidence="8" type="ORF">QBC41DRAFT_26822</name>
</gene>
<feature type="transmembrane region" description="Helical" evidence="6">
    <location>
        <begin position="64"/>
        <end position="84"/>
    </location>
</feature>
<evidence type="ECO:0000313" key="8">
    <source>
        <dbReference type="EMBL" id="KAK0663019.1"/>
    </source>
</evidence>
<comment type="caution">
    <text evidence="8">The sequence shown here is derived from an EMBL/GenBank/DDBJ whole genome shotgun (WGS) entry which is preliminary data.</text>
</comment>
<proteinExistence type="inferred from homology"/>
<dbReference type="PANTHER" id="PTHR33048:SF146">
    <property type="entry name" value="INTEGRAL MEMBRANE PROTEIN"/>
    <property type="match status" value="1"/>
</dbReference>
<keyword evidence="4 6" id="KW-0472">Membrane</keyword>
<evidence type="ECO:0000256" key="6">
    <source>
        <dbReference type="SAM" id="Phobius"/>
    </source>
</evidence>
<evidence type="ECO:0000256" key="4">
    <source>
        <dbReference type="ARBA" id="ARBA00023136"/>
    </source>
</evidence>
<dbReference type="InterPro" id="IPR052337">
    <property type="entry name" value="SAT4-like"/>
</dbReference>
<evidence type="ECO:0000313" key="9">
    <source>
        <dbReference type="Proteomes" id="UP001174997"/>
    </source>
</evidence>
<name>A0AA40D7G8_9PEZI</name>
<protein>
    <recommendedName>
        <fullName evidence="7">Rhodopsin domain-containing protein</fullName>
    </recommendedName>
</protein>
<dbReference type="EMBL" id="JAULSY010000133">
    <property type="protein sequence ID" value="KAK0663019.1"/>
    <property type="molecule type" value="Genomic_DNA"/>
</dbReference>
<evidence type="ECO:0000256" key="2">
    <source>
        <dbReference type="ARBA" id="ARBA00022692"/>
    </source>
</evidence>
<dbReference type="PANTHER" id="PTHR33048">
    <property type="entry name" value="PTH11-LIKE INTEGRAL MEMBRANE PROTEIN (AFU_ORTHOLOGUE AFUA_5G11245)"/>
    <property type="match status" value="1"/>
</dbReference>